<proteinExistence type="predicted"/>
<evidence type="ECO:0000313" key="1">
    <source>
        <dbReference type="EMBL" id="XBO39993.1"/>
    </source>
</evidence>
<protein>
    <submittedName>
        <fullName evidence="1">Uncharacterized protein</fullName>
    </submittedName>
</protein>
<name>A0AAU7JIA6_9HYPH</name>
<organism evidence="1">
    <name type="scientific">Alsobacter sp. KACC 23698</name>
    <dbReference type="NCBI Taxonomy" id="3149229"/>
    <lineage>
        <taxon>Bacteria</taxon>
        <taxon>Pseudomonadati</taxon>
        <taxon>Pseudomonadota</taxon>
        <taxon>Alphaproteobacteria</taxon>
        <taxon>Hyphomicrobiales</taxon>
        <taxon>Alsobacteraceae</taxon>
        <taxon>Alsobacter</taxon>
    </lineage>
</organism>
<accession>A0AAU7JIA6</accession>
<reference evidence="1" key="1">
    <citation type="submission" date="2024-05" db="EMBL/GenBank/DDBJ databases">
        <authorList>
            <person name="Kim S."/>
            <person name="Heo J."/>
            <person name="Choi H."/>
            <person name="Choi Y."/>
            <person name="Kwon S.-W."/>
            <person name="Kim Y."/>
        </authorList>
    </citation>
    <scope>NUCLEOTIDE SEQUENCE</scope>
    <source>
        <strain evidence="1">KACC 23698</strain>
    </source>
</reference>
<dbReference type="RefSeq" id="WP_406856845.1">
    <property type="nucleotide sequence ID" value="NZ_CP157484.1"/>
</dbReference>
<dbReference type="EMBL" id="CP157484">
    <property type="protein sequence ID" value="XBO39993.1"/>
    <property type="molecule type" value="Genomic_DNA"/>
</dbReference>
<sequence>MARLWSAVARQIEDVERRSADLPGAANPERDAKVLAILCRVVRELAEDDEAAFKSNGRRLSEESAHAVHGPDLEEFRDDVARRLSRLREERNAAAGAARTEPG</sequence>
<gene>
    <name evidence="1" type="ORF">ABEG18_04205</name>
</gene>
<dbReference type="AlphaFoldDB" id="A0AAU7JIA6"/>